<keyword evidence="3" id="KW-1185">Reference proteome</keyword>
<dbReference type="PANTHER" id="PTHR11139:SF1">
    <property type="entry name" value="TRANSFORMATION_TRANSCRIPTION DOMAIN-ASSOCIATED PROTEIN"/>
    <property type="match status" value="1"/>
</dbReference>
<sequence length="400" mass="46723">MRQSIVKFKYKLNKNSSFFDELKLNKIKVQQSIVTFGKIARKQHLYDICLETLNKIHRKPSVPIIDCFLKVKQEIKCYINTYEYLSSKQSKEILDLIEATNLQYFTKENVAELISLKAQFLQLNNKFDEANHLYSFSIYLNDSSAKLWGAWADYLTQAFVDVTSRQLYSSRSIEAAESALIGLMNAARHTGGEAKTRKYIAKIFWLLSYDNEKRDLFNQFEAHALSSIPAQNWIQWIPQLITLILKNDDNGKYLYGLINQIIRQYPLAVYYPLRTLYFKIKQDEHADKIKQQIFSQQKQQAETQADFKETKINSSVESLVRGVVGLMHVQREMHPLLFNTIEGLIDQLLMLKCTWHQDLLKNFRHTLNYVYTFAYETNLKKKCQSLSSAKLCNKSAKPMV</sequence>
<dbReference type="GO" id="GO:0000124">
    <property type="term" value="C:SAGA complex"/>
    <property type="evidence" value="ECO:0007669"/>
    <property type="project" value="TreeGrafter"/>
</dbReference>
<name>A0A3M7PW00_BRAPC</name>
<reference evidence="2 3" key="1">
    <citation type="journal article" date="2018" name="Sci. Rep.">
        <title>Genomic signatures of local adaptation to the degree of environmental predictability in rotifers.</title>
        <authorList>
            <person name="Franch-Gras L."/>
            <person name="Hahn C."/>
            <person name="Garcia-Roger E.M."/>
            <person name="Carmona M.J."/>
            <person name="Serra M."/>
            <person name="Gomez A."/>
        </authorList>
    </citation>
    <scope>NUCLEOTIDE SEQUENCE [LARGE SCALE GENOMIC DNA]</scope>
    <source>
        <strain evidence="2">HYR1</strain>
    </source>
</reference>
<dbReference type="OrthoDB" id="5570127at2759"/>
<dbReference type="GO" id="GO:0005634">
    <property type="term" value="C:nucleus"/>
    <property type="evidence" value="ECO:0007669"/>
    <property type="project" value="TreeGrafter"/>
</dbReference>
<dbReference type="InterPro" id="IPR014009">
    <property type="entry name" value="PIK_FAT"/>
</dbReference>
<feature type="domain" description="FAT" evidence="1">
    <location>
        <begin position="1"/>
        <end position="279"/>
    </location>
</feature>
<evidence type="ECO:0000259" key="1">
    <source>
        <dbReference type="PROSITE" id="PS51189"/>
    </source>
</evidence>
<organism evidence="2 3">
    <name type="scientific">Brachionus plicatilis</name>
    <name type="common">Marine rotifer</name>
    <name type="synonym">Brachionus muelleri</name>
    <dbReference type="NCBI Taxonomy" id="10195"/>
    <lineage>
        <taxon>Eukaryota</taxon>
        <taxon>Metazoa</taxon>
        <taxon>Spiralia</taxon>
        <taxon>Gnathifera</taxon>
        <taxon>Rotifera</taxon>
        <taxon>Eurotatoria</taxon>
        <taxon>Monogononta</taxon>
        <taxon>Pseudotrocha</taxon>
        <taxon>Ploima</taxon>
        <taxon>Brachionidae</taxon>
        <taxon>Brachionus</taxon>
    </lineage>
</organism>
<accession>A0A3M7PW00</accession>
<proteinExistence type="predicted"/>
<comment type="caution">
    <text evidence="2">The sequence shown here is derived from an EMBL/GenBank/DDBJ whole genome shotgun (WGS) entry which is preliminary data.</text>
</comment>
<protein>
    <submittedName>
        <fullName evidence="2">Transformation transcription domain-associated</fullName>
    </submittedName>
</protein>
<dbReference type="InterPro" id="IPR003151">
    <property type="entry name" value="PIK-rel_kinase_FAT"/>
</dbReference>
<dbReference type="PROSITE" id="PS51189">
    <property type="entry name" value="FAT"/>
    <property type="match status" value="1"/>
</dbReference>
<dbReference type="STRING" id="10195.A0A3M7PW00"/>
<dbReference type="GO" id="GO:0006281">
    <property type="term" value="P:DNA repair"/>
    <property type="evidence" value="ECO:0007669"/>
    <property type="project" value="TreeGrafter"/>
</dbReference>
<dbReference type="GO" id="GO:0035267">
    <property type="term" value="C:NuA4 histone acetyltransferase complex"/>
    <property type="evidence" value="ECO:0007669"/>
    <property type="project" value="TreeGrafter"/>
</dbReference>
<dbReference type="EMBL" id="REGN01008595">
    <property type="protein sequence ID" value="RNA03193.1"/>
    <property type="molecule type" value="Genomic_DNA"/>
</dbReference>
<gene>
    <name evidence="2" type="ORF">BpHYR1_043962</name>
</gene>
<evidence type="ECO:0000313" key="3">
    <source>
        <dbReference type="Proteomes" id="UP000276133"/>
    </source>
</evidence>
<dbReference type="PANTHER" id="PTHR11139">
    <property type="entry name" value="ATAXIA TELANGIECTASIA MUTATED ATM -RELATED"/>
    <property type="match status" value="1"/>
</dbReference>
<dbReference type="Proteomes" id="UP000276133">
    <property type="component" value="Unassembled WGS sequence"/>
</dbReference>
<evidence type="ECO:0000313" key="2">
    <source>
        <dbReference type="EMBL" id="RNA03193.1"/>
    </source>
</evidence>
<dbReference type="Pfam" id="PF02259">
    <property type="entry name" value="FAT"/>
    <property type="match status" value="1"/>
</dbReference>
<dbReference type="InterPro" id="IPR050517">
    <property type="entry name" value="DDR_Repair_Kinase"/>
</dbReference>
<dbReference type="GO" id="GO:0006355">
    <property type="term" value="P:regulation of DNA-templated transcription"/>
    <property type="evidence" value="ECO:0007669"/>
    <property type="project" value="TreeGrafter"/>
</dbReference>
<dbReference type="AlphaFoldDB" id="A0A3M7PW00"/>